<protein>
    <submittedName>
        <fullName evidence="4">Nitronate monooxygenase</fullName>
        <ecNumber evidence="4">1.13.12.-</ecNumber>
    </submittedName>
</protein>
<dbReference type="Proteomes" id="UP001172687">
    <property type="component" value="Unassembled WGS sequence"/>
</dbReference>
<accession>A0ABT8HJN6</accession>
<keyword evidence="5" id="KW-1185">Reference proteome</keyword>
<gene>
    <name evidence="4" type="ORF">QYF68_24560</name>
</gene>
<dbReference type="InterPro" id="IPR004136">
    <property type="entry name" value="NMO"/>
</dbReference>
<evidence type="ECO:0000256" key="2">
    <source>
        <dbReference type="ARBA" id="ARBA00022643"/>
    </source>
</evidence>
<dbReference type="SUPFAM" id="SSF51412">
    <property type="entry name" value="Inosine monophosphate dehydrogenase (IMPDH)"/>
    <property type="match status" value="1"/>
</dbReference>
<keyword evidence="1" id="KW-0285">Flavoprotein</keyword>
<dbReference type="Gene3D" id="3.20.20.70">
    <property type="entry name" value="Aldolase class I"/>
    <property type="match status" value="1"/>
</dbReference>
<dbReference type="EMBL" id="JAUHTC010000085">
    <property type="protein sequence ID" value="MDN4520968.1"/>
    <property type="molecule type" value="Genomic_DNA"/>
</dbReference>
<evidence type="ECO:0000313" key="4">
    <source>
        <dbReference type="EMBL" id="MDN4520968.1"/>
    </source>
</evidence>
<dbReference type="Pfam" id="PF03060">
    <property type="entry name" value="NMO"/>
    <property type="match status" value="2"/>
</dbReference>
<dbReference type="RefSeq" id="WP_011781689.1">
    <property type="nucleotide sequence ID" value="NZ_CP070380.1"/>
</dbReference>
<evidence type="ECO:0000313" key="5">
    <source>
        <dbReference type="Proteomes" id="UP001172687"/>
    </source>
</evidence>
<keyword evidence="4" id="KW-0503">Monooxygenase</keyword>
<evidence type="ECO:0000256" key="3">
    <source>
        <dbReference type="ARBA" id="ARBA00023002"/>
    </source>
</evidence>
<dbReference type="CDD" id="cd04730">
    <property type="entry name" value="NPD_like"/>
    <property type="match status" value="1"/>
</dbReference>
<dbReference type="PANTHER" id="PTHR32332:SF31">
    <property type="entry name" value="2-NITROPROPANE DIOXYGENASE FAMILY, PUTATIVE (AFU_ORTHOLOGUE AFUA_2G09850)-RELATED"/>
    <property type="match status" value="1"/>
</dbReference>
<dbReference type="GO" id="GO:0004497">
    <property type="term" value="F:monooxygenase activity"/>
    <property type="evidence" value="ECO:0007669"/>
    <property type="project" value="UniProtKB-KW"/>
</dbReference>
<dbReference type="EC" id="1.13.12.-" evidence="4"/>
<name>A0ABT8HJN6_MYCAO</name>
<dbReference type="PANTHER" id="PTHR32332">
    <property type="entry name" value="2-NITROPROPANE DIOXYGENASE"/>
    <property type="match status" value="1"/>
</dbReference>
<keyword evidence="3 4" id="KW-0560">Oxidoreductase</keyword>
<dbReference type="InterPro" id="IPR013785">
    <property type="entry name" value="Aldolase_TIM"/>
</dbReference>
<reference evidence="4" key="1">
    <citation type="submission" date="2023-07" db="EMBL/GenBank/DDBJ databases">
        <title>Degradation of tert-butanol by M. austroafricanum TBA100.</title>
        <authorList>
            <person name="Helbich S."/>
            <person name="Vainshtein Y."/>
        </authorList>
    </citation>
    <scope>NUCLEOTIDE SEQUENCE</scope>
    <source>
        <strain evidence="4">TBA100</strain>
    </source>
</reference>
<organism evidence="4 5">
    <name type="scientific">Mycolicibacterium austroafricanum</name>
    <name type="common">Mycobacterium austroafricanum</name>
    <dbReference type="NCBI Taxonomy" id="39687"/>
    <lineage>
        <taxon>Bacteria</taxon>
        <taxon>Bacillati</taxon>
        <taxon>Actinomycetota</taxon>
        <taxon>Actinomycetes</taxon>
        <taxon>Mycobacteriales</taxon>
        <taxon>Mycobacteriaceae</taxon>
        <taxon>Mycolicibacterium</taxon>
    </lineage>
</organism>
<comment type="caution">
    <text evidence="4">The sequence shown here is derived from an EMBL/GenBank/DDBJ whole genome shotgun (WGS) entry which is preliminary data.</text>
</comment>
<keyword evidence="2" id="KW-0288">FMN</keyword>
<evidence type="ECO:0000256" key="1">
    <source>
        <dbReference type="ARBA" id="ARBA00022630"/>
    </source>
</evidence>
<proteinExistence type="predicted"/>
<sequence>MKATSTQWSQAMGLAAPIVNAPMGGVAGGALAAAVSRAGGLGMIGIGSAGSADRLHTELRHVSDLVDRPFGIGLISWAVAEQPRLLEAALAARPALLSVSFGDDWAWVRRAHDAGCVTATQVADVDGAQRAADAGVDVLVTRGAEAGGHGQPRVGTLPLLVEVLDRVAVPVLAAGGIASGRGLAAALAAGASGGWLGTAFAACPESTLPDAAAEVMLAARNTDTVTTRVFDIALGYPWPPTIPERVLRNAFTDSWHGRESELAADTEAVTELRAAIAADDYRLAPVNVGQGVSELTAIEPAARVIQRLCDEAREVGQQ</sequence>